<dbReference type="InterPro" id="IPR015500">
    <property type="entry name" value="Peptidase_S8_subtilisin-rel"/>
</dbReference>
<organism evidence="7">
    <name type="scientific">Thermofilum adornatum</name>
    <dbReference type="NCBI Taxonomy" id="1365176"/>
    <lineage>
        <taxon>Archaea</taxon>
        <taxon>Thermoproteota</taxon>
        <taxon>Thermoprotei</taxon>
        <taxon>Thermofilales</taxon>
        <taxon>Thermofilaceae</taxon>
        <taxon>Thermofilum</taxon>
    </lineage>
</organism>
<dbReference type="GO" id="GO:0004252">
    <property type="term" value="F:serine-type endopeptidase activity"/>
    <property type="evidence" value="ECO:0007669"/>
    <property type="project" value="InterPro"/>
</dbReference>
<dbReference type="Gene3D" id="3.40.50.200">
    <property type="entry name" value="Peptidase S8/S53 domain"/>
    <property type="match status" value="1"/>
</dbReference>
<comment type="caution">
    <text evidence="7">The sequence shown here is derived from an EMBL/GenBank/DDBJ whole genome shotgun (WGS) entry which is preliminary data.</text>
</comment>
<reference evidence="7" key="1">
    <citation type="journal article" date="2020" name="mSystems">
        <title>Genome- and Community-Level Interaction Insights into Carbon Utilization and Element Cycling Functions of Hydrothermarchaeota in Hydrothermal Sediment.</title>
        <authorList>
            <person name="Zhou Z."/>
            <person name="Liu Y."/>
            <person name="Xu W."/>
            <person name="Pan J."/>
            <person name="Luo Z.H."/>
            <person name="Li M."/>
        </authorList>
    </citation>
    <scope>NUCLEOTIDE SEQUENCE [LARGE SCALE GENOMIC DNA]</scope>
    <source>
        <strain evidence="7">SpSt-116</strain>
    </source>
</reference>
<name>A0A7C1GC94_9CREN</name>
<dbReference type="PANTHER" id="PTHR43806">
    <property type="entry name" value="PEPTIDASE S8"/>
    <property type="match status" value="1"/>
</dbReference>
<comment type="similarity">
    <text evidence="1 5">Belongs to the peptidase S8 family.</text>
</comment>
<evidence type="ECO:0000256" key="5">
    <source>
        <dbReference type="RuleBase" id="RU003355"/>
    </source>
</evidence>
<dbReference type="PANTHER" id="PTHR43806:SF11">
    <property type="entry name" value="CEREVISIN-RELATED"/>
    <property type="match status" value="1"/>
</dbReference>
<dbReference type="InterPro" id="IPR022398">
    <property type="entry name" value="Peptidase_S8_His-AS"/>
</dbReference>
<dbReference type="PROSITE" id="PS00136">
    <property type="entry name" value="SUBTILASE_ASP"/>
    <property type="match status" value="1"/>
</dbReference>
<dbReference type="PROSITE" id="PS51892">
    <property type="entry name" value="SUBTILASE"/>
    <property type="match status" value="1"/>
</dbReference>
<dbReference type="Pfam" id="PF00082">
    <property type="entry name" value="Peptidase_S8"/>
    <property type="match status" value="1"/>
</dbReference>
<evidence type="ECO:0000259" key="6">
    <source>
        <dbReference type="Pfam" id="PF00082"/>
    </source>
</evidence>
<dbReference type="InterPro" id="IPR036852">
    <property type="entry name" value="Peptidase_S8/S53_dom_sf"/>
</dbReference>
<dbReference type="InterPro" id="IPR000209">
    <property type="entry name" value="Peptidase_S8/S53_dom"/>
</dbReference>
<dbReference type="InterPro" id="IPR023827">
    <property type="entry name" value="Peptidase_S8_Asp-AS"/>
</dbReference>
<dbReference type="GO" id="GO:0006508">
    <property type="term" value="P:proteolysis"/>
    <property type="evidence" value="ECO:0007669"/>
    <property type="project" value="UniProtKB-KW"/>
</dbReference>
<dbReference type="InterPro" id="IPR023828">
    <property type="entry name" value="Peptidase_S8_Ser-AS"/>
</dbReference>
<protein>
    <recommendedName>
        <fullName evidence="6">Peptidase S8/S53 domain-containing protein</fullName>
    </recommendedName>
</protein>
<evidence type="ECO:0000313" key="7">
    <source>
        <dbReference type="EMBL" id="HDP14968.1"/>
    </source>
</evidence>
<dbReference type="SUPFAM" id="SSF52743">
    <property type="entry name" value="Subtilisin-like"/>
    <property type="match status" value="1"/>
</dbReference>
<evidence type="ECO:0000256" key="4">
    <source>
        <dbReference type="ARBA" id="ARBA00022825"/>
    </source>
</evidence>
<sequence length="515" mass="56008">MSFAEKVDPFFLSQISEPRARTFIHVKELPQTDFSFEMPEKKLGDFLEAVGFKSSAVEKADITPLRIFPELKLFSALVKPKDFLDLLKEVLSHLVSFVEPVPKLKLLLKDTIPLVGADSLWSEGYTGKGVKVAVLDSGIWEDHPELKGRVIASKSFVKGEDANDFLGHGTHVAGIIAGNGNEYRGVAPDASIINAKVIGWQDEERFLDDLMAGMMWAVKECGADILNMSLGIEDPEQYSEAVLKLASWMLDQMRQGVIFVAATGNSGEKGYETISFPAIAPGVVAVAASDKELNITYYSSKGSERIEKFLGELKPTITAPGGACSKINKEKCVISTFPSYLDPGVYKVDDLHAAMMGTSAAAPHVSGGLALLVEALNERNIEKRHRYSLAVGALVYSAKKLNAGRYEQGWGFMDLPAALDSLGKYRYSVPASSSIDGLRKFFEVKKKEAIEAYAAVAAETLQAFVGLSILGMAVSDFLGVEVDLRQKALGFLVDLYKSGQISREQFILAVKGLKG</sequence>
<evidence type="ECO:0000256" key="1">
    <source>
        <dbReference type="ARBA" id="ARBA00011073"/>
    </source>
</evidence>
<dbReference type="PROSITE" id="PS00138">
    <property type="entry name" value="SUBTILASE_SER"/>
    <property type="match status" value="1"/>
</dbReference>
<proteinExistence type="inferred from homology"/>
<keyword evidence="4 5" id="KW-0720">Serine protease</keyword>
<dbReference type="EMBL" id="DSAY01000076">
    <property type="protein sequence ID" value="HDP14968.1"/>
    <property type="molecule type" value="Genomic_DNA"/>
</dbReference>
<accession>A0A7C1GC94</accession>
<dbReference type="PRINTS" id="PR00723">
    <property type="entry name" value="SUBTILISIN"/>
</dbReference>
<keyword evidence="3 5" id="KW-0378">Hydrolase</keyword>
<dbReference type="InterPro" id="IPR050131">
    <property type="entry name" value="Peptidase_S8_subtilisin-like"/>
</dbReference>
<dbReference type="PROSITE" id="PS00137">
    <property type="entry name" value="SUBTILASE_HIS"/>
    <property type="match status" value="1"/>
</dbReference>
<evidence type="ECO:0000256" key="2">
    <source>
        <dbReference type="ARBA" id="ARBA00022670"/>
    </source>
</evidence>
<evidence type="ECO:0000256" key="3">
    <source>
        <dbReference type="ARBA" id="ARBA00022801"/>
    </source>
</evidence>
<keyword evidence="2 5" id="KW-0645">Protease</keyword>
<gene>
    <name evidence="7" type="ORF">ENN26_04215</name>
</gene>
<dbReference type="AlphaFoldDB" id="A0A7C1GC94"/>
<feature type="domain" description="Peptidase S8/S53" evidence="6">
    <location>
        <begin position="127"/>
        <end position="411"/>
    </location>
</feature>